<sequence>MNVADARRIFKHRLSKACLLLLMLSVPASADWRPSVPEARLVGRGDFTWFGMSLYTARLWSSEAPPAWGQPFALELTYRRALSRDTLVEASLDEMRRLGGANLDDATLQRWSAEMREAFVDVQPGMRITGVYLPGKGCTFYVDDRLHRQVPDARFARAFFDIWLDPRARDPQLRQRLLGQGGPAE</sequence>
<evidence type="ECO:0000259" key="2">
    <source>
        <dbReference type="Pfam" id="PF16036"/>
    </source>
</evidence>
<reference evidence="3 4" key="1">
    <citation type="submission" date="2016-10" db="EMBL/GenBank/DDBJ databases">
        <authorList>
            <person name="Varghese N."/>
            <person name="Submissions S."/>
        </authorList>
    </citation>
    <scope>NUCLEOTIDE SEQUENCE [LARGE SCALE GENOMIC DNA]</scope>
    <source>
        <strain evidence="3 4">DSM 18327</strain>
    </source>
</reference>
<evidence type="ECO:0000313" key="4">
    <source>
        <dbReference type="Proteomes" id="UP000199665"/>
    </source>
</evidence>
<feature type="chain" id="PRO_5047035573" evidence="1">
    <location>
        <begin position="31"/>
        <end position="185"/>
    </location>
</feature>
<dbReference type="EMBL" id="FNRV01000001">
    <property type="protein sequence ID" value="SEB63736.1"/>
    <property type="molecule type" value="Genomic_DNA"/>
</dbReference>
<dbReference type="RefSeq" id="WP_090461873.1">
    <property type="nucleotide sequence ID" value="NZ_FNRV01000001.1"/>
</dbReference>
<accession>A0ABY0XLS2</accession>
<name>A0ABY0XLS2_9PSED</name>
<organism evidence="3 4">
    <name type="scientific">Pseudomonas mohnii</name>
    <dbReference type="NCBI Taxonomy" id="395600"/>
    <lineage>
        <taxon>Bacteria</taxon>
        <taxon>Pseudomonadati</taxon>
        <taxon>Pseudomonadota</taxon>
        <taxon>Gammaproteobacteria</taxon>
        <taxon>Pseudomonadales</taxon>
        <taxon>Pseudomonadaceae</taxon>
        <taxon>Pseudomonas</taxon>
    </lineage>
</organism>
<proteinExistence type="predicted"/>
<dbReference type="InterPro" id="IPR016087">
    <property type="entry name" value="Chalcone_isomerase"/>
</dbReference>
<comment type="caution">
    <text evidence="3">The sequence shown here is derived from an EMBL/GenBank/DDBJ whole genome shotgun (WGS) entry which is preliminary data.</text>
</comment>
<keyword evidence="4" id="KW-1185">Reference proteome</keyword>
<feature type="signal peptide" evidence="1">
    <location>
        <begin position="1"/>
        <end position="30"/>
    </location>
</feature>
<dbReference type="Proteomes" id="UP000199665">
    <property type="component" value="Unassembled WGS sequence"/>
</dbReference>
<protein>
    <submittedName>
        <fullName evidence="3">Chalcone isomerase-like</fullName>
    </submittedName>
</protein>
<dbReference type="Pfam" id="PF16036">
    <property type="entry name" value="Chalcone_3"/>
    <property type="match status" value="1"/>
</dbReference>
<evidence type="ECO:0000256" key="1">
    <source>
        <dbReference type="SAM" id="SignalP"/>
    </source>
</evidence>
<evidence type="ECO:0000313" key="3">
    <source>
        <dbReference type="EMBL" id="SEB63736.1"/>
    </source>
</evidence>
<keyword evidence="1" id="KW-0732">Signal</keyword>
<gene>
    <name evidence="3" type="ORF">SAMN05216205_0197</name>
</gene>
<feature type="domain" description="Chalcone isomerase" evidence="2">
    <location>
        <begin position="70"/>
        <end position="179"/>
    </location>
</feature>